<evidence type="ECO:0000313" key="1">
    <source>
        <dbReference type="EMBL" id="KAK8572076.1"/>
    </source>
</evidence>
<organism evidence="1 2">
    <name type="scientific">Hibiscus sabdariffa</name>
    <name type="common">roselle</name>
    <dbReference type="NCBI Taxonomy" id="183260"/>
    <lineage>
        <taxon>Eukaryota</taxon>
        <taxon>Viridiplantae</taxon>
        <taxon>Streptophyta</taxon>
        <taxon>Embryophyta</taxon>
        <taxon>Tracheophyta</taxon>
        <taxon>Spermatophyta</taxon>
        <taxon>Magnoliopsida</taxon>
        <taxon>eudicotyledons</taxon>
        <taxon>Gunneridae</taxon>
        <taxon>Pentapetalae</taxon>
        <taxon>rosids</taxon>
        <taxon>malvids</taxon>
        <taxon>Malvales</taxon>
        <taxon>Malvaceae</taxon>
        <taxon>Malvoideae</taxon>
        <taxon>Hibiscus</taxon>
    </lineage>
</organism>
<evidence type="ECO:0008006" key="3">
    <source>
        <dbReference type="Google" id="ProtNLM"/>
    </source>
</evidence>
<evidence type="ECO:0000313" key="2">
    <source>
        <dbReference type="Proteomes" id="UP001472677"/>
    </source>
</evidence>
<comment type="caution">
    <text evidence="1">The sequence shown here is derived from an EMBL/GenBank/DDBJ whole genome shotgun (WGS) entry which is preliminary data.</text>
</comment>
<sequence length="84" mass="9684">MTNVARLLDQRSVLGAHLSLLQHIDRMVEWDWEVCFSHVLHEVNSIADCLAKYGFDVDRSGQVFFHPPGFALTAYLEDFRFLST</sequence>
<reference evidence="1 2" key="1">
    <citation type="journal article" date="2024" name="G3 (Bethesda)">
        <title>Genome assembly of Hibiscus sabdariffa L. provides insights into metabolisms of medicinal natural products.</title>
        <authorList>
            <person name="Kim T."/>
        </authorList>
    </citation>
    <scope>NUCLEOTIDE SEQUENCE [LARGE SCALE GENOMIC DNA]</scope>
    <source>
        <strain evidence="1">TK-2024</strain>
        <tissue evidence="1">Old leaves</tissue>
    </source>
</reference>
<keyword evidence="2" id="KW-1185">Reference proteome</keyword>
<protein>
    <recommendedName>
        <fullName evidence="3">RNase H type-1 domain-containing protein</fullName>
    </recommendedName>
</protein>
<proteinExistence type="predicted"/>
<accession>A0ABR2F4Y5</accession>
<dbReference type="Proteomes" id="UP001472677">
    <property type="component" value="Unassembled WGS sequence"/>
</dbReference>
<name>A0ABR2F4Y5_9ROSI</name>
<gene>
    <name evidence="1" type="ORF">V6N12_028138</name>
</gene>
<dbReference type="EMBL" id="JBBPBM010000008">
    <property type="protein sequence ID" value="KAK8572076.1"/>
    <property type="molecule type" value="Genomic_DNA"/>
</dbReference>